<protein>
    <submittedName>
        <fullName evidence="1">Uncharacterized protein</fullName>
    </submittedName>
</protein>
<reference evidence="1" key="1">
    <citation type="journal article" date="2020" name="mSystems">
        <title>Genome- and Community-Level Interaction Insights into Carbon Utilization and Element Cycling Functions of Hydrothermarchaeota in Hydrothermal Sediment.</title>
        <authorList>
            <person name="Zhou Z."/>
            <person name="Liu Y."/>
            <person name="Xu W."/>
            <person name="Pan J."/>
            <person name="Luo Z.H."/>
            <person name="Li M."/>
        </authorList>
    </citation>
    <scope>NUCLEOTIDE SEQUENCE [LARGE SCALE GENOMIC DNA]</scope>
    <source>
        <strain evidence="1">SpSt-767</strain>
    </source>
</reference>
<sequence length="239" mass="27355">MERKPRANFWPIVLTLAFWMLILTAVQGLGVYYLVTRYIGTKISIQTNTINRQTEQLLAEMKNFPSLEEIKNIKDNIDKIDKELGAKMESMERDILKDVTPTLRITSTKPVFVSANQVKYAYAIQNKGKYSVNINNVKLFLATTKITSPDKINEKLEINKDYYVKSPTQNEDIAPGWEIYQNFTIEFPDPQKVPGVIYFCVSFEAQTDPNIIKSIKTVDPDKIISKKPYYITGDIVTPG</sequence>
<dbReference type="AlphaFoldDB" id="A0A7V6A4A2"/>
<dbReference type="EMBL" id="DTGR01000142">
    <property type="protein sequence ID" value="HHS29835.1"/>
    <property type="molecule type" value="Genomic_DNA"/>
</dbReference>
<organism evidence="1">
    <name type="scientific">Desulfobacca acetoxidans</name>
    <dbReference type="NCBI Taxonomy" id="60893"/>
    <lineage>
        <taxon>Bacteria</taxon>
        <taxon>Pseudomonadati</taxon>
        <taxon>Thermodesulfobacteriota</taxon>
        <taxon>Desulfobaccia</taxon>
        <taxon>Desulfobaccales</taxon>
        <taxon>Desulfobaccaceae</taxon>
        <taxon>Desulfobacca</taxon>
    </lineage>
</organism>
<name>A0A7V6A4A2_9BACT</name>
<evidence type="ECO:0000313" key="1">
    <source>
        <dbReference type="EMBL" id="HHS29835.1"/>
    </source>
</evidence>
<accession>A0A7V6A4A2</accession>
<proteinExistence type="predicted"/>
<gene>
    <name evidence="1" type="ORF">ENV52_09070</name>
</gene>
<comment type="caution">
    <text evidence="1">The sequence shown here is derived from an EMBL/GenBank/DDBJ whole genome shotgun (WGS) entry which is preliminary data.</text>
</comment>